<dbReference type="GO" id="GO:0000160">
    <property type="term" value="P:phosphorelay signal transduction system"/>
    <property type="evidence" value="ECO:0007669"/>
    <property type="project" value="InterPro"/>
</dbReference>
<evidence type="ECO:0000256" key="4">
    <source>
        <dbReference type="PROSITE-ProRule" id="PRU00169"/>
    </source>
</evidence>
<dbReference type="OrthoDB" id="7774278at2"/>
<evidence type="ECO:0000256" key="2">
    <source>
        <dbReference type="ARBA" id="ARBA00023015"/>
    </source>
</evidence>
<keyword evidence="9" id="KW-1185">Reference proteome</keyword>
<keyword evidence="3" id="KW-0804">Transcription</keyword>
<dbReference type="SMART" id="SM00448">
    <property type="entry name" value="REC"/>
    <property type="match status" value="1"/>
</dbReference>
<keyword evidence="7" id="KW-0418">Kinase</keyword>
<dbReference type="Proteomes" id="UP000078529">
    <property type="component" value="Unassembled WGS sequence"/>
</dbReference>
<evidence type="ECO:0000313" key="7">
    <source>
        <dbReference type="EMBL" id="KTR04016.1"/>
    </source>
</evidence>
<keyword evidence="7" id="KW-0808">Transferase</keyword>
<dbReference type="PROSITE" id="PS50110">
    <property type="entry name" value="RESPONSE_REGULATORY"/>
    <property type="match status" value="1"/>
</dbReference>
<dbReference type="SUPFAM" id="SSF52172">
    <property type="entry name" value="CheY-like"/>
    <property type="match status" value="1"/>
</dbReference>
<name>A0A175RK43_9HYPH</name>
<feature type="domain" description="Response regulatory" evidence="5">
    <location>
        <begin position="4"/>
        <end position="115"/>
    </location>
</feature>
<evidence type="ECO:0000256" key="3">
    <source>
        <dbReference type="ARBA" id="ARBA00023163"/>
    </source>
</evidence>
<keyword evidence="1 4" id="KW-0597">Phosphoprotein</keyword>
<organism evidence="7 9">
    <name type="scientific">Aureimonas ureilytica</name>
    <dbReference type="NCBI Taxonomy" id="401562"/>
    <lineage>
        <taxon>Bacteria</taxon>
        <taxon>Pseudomonadati</taxon>
        <taxon>Pseudomonadota</taxon>
        <taxon>Alphaproteobacteria</taxon>
        <taxon>Hyphomicrobiales</taxon>
        <taxon>Aurantimonadaceae</taxon>
        <taxon>Aureimonas</taxon>
    </lineage>
</organism>
<evidence type="ECO:0000256" key="1">
    <source>
        <dbReference type="ARBA" id="ARBA00022553"/>
    </source>
</evidence>
<dbReference type="GO" id="GO:0016301">
    <property type="term" value="F:kinase activity"/>
    <property type="evidence" value="ECO:0007669"/>
    <property type="project" value="UniProtKB-KW"/>
</dbReference>
<evidence type="ECO:0000313" key="9">
    <source>
        <dbReference type="Proteomes" id="UP000078529"/>
    </source>
</evidence>
<dbReference type="InterPro" id="IPR050595">
    <property type="entry name" value="Bact_response_regulator"/>
</dbReference>
<accession>A0A175RK43</accession>
<gene>
    <name evidence="6" type="ORF">NS226_01285</name>
    <name evidence="7" type="ORF">NS365_16540</name>
</gene>
<dbReference type="PANTHER" id="PTHR44591">
    <property type="entry name" value="STRESS RESPONSE REGULATOR PROTEIN 1"/>
    <property type="match status" value="1"/>
</dbReference>
<dbReference type="EMBL" id="LDPZ01000004">
    <property type="protein sequence ID" value="KTQ98212.1"/>
    <property type="molecule type" value="Genomic_DNA"/>
</dbReference>
<dbReference type="RefSeq" id="WP_058601400.1">
    <property type="nucleotide sequence ID" value="NZ_LDPZ01000004.1"/>
</dbReference>
<dbReference type="InterPro" id="IPR011006">
    <property type="entry name" value="CheY-like_superfamily"/>
</dbReference>
<dbReference type="PATRIC" id="fig|401562.3.peg.3135"/>
<protein>
    <submittedName>
        <fullName evidence="7">Histidine kinase</fullName>
    </submittedName>
</protein>
<comment type="caution">
    <text evidence="7">The sequence shown here is derived from an EMBL/GenBank/DDBJ whole genome shotgun (WGS) entry which is preliminary data.</text>
</comment>
<dbReference type="Proteomes" id="UP000078272">
    <property type="component" value="Unassembled WGS sequence"/>
</dbReference>
<reference evidence="8 9" key="1">
    <citation type="journal article" date="2016" name="Front. Microbiol.">
        <title>Genomic Resource of Rice Seed Associated Bacteria.</title>
        <authorList>
            <person name="Midha S."/>
            <person name="Bansal K."/>
            <person name="Sharma S."/>
            <person name="Kumar N."/>
            <person name="Patil P.P."/>
            <person name="Chaudhry V."/>
            <person name="Patil P.B."/>
        </authorList>
    </citation>
    <scope>NUCLEOTIDE SEQUENCE [LARGE SCALE GENOMIC DNA]</scope>
    <source>
        <strain evidence="6 8">NS226</strain>
        <strain evidence="7 9">NS365</strain>
    </source>
</reference>
<evidence type="ECO:0000313" key="6">
    <source>
        <dbReference type="EMBL" id="KTQ98212.1"/>
    </source>
</evidence>
<dbReference type="AlphaFoldDB" id="A0A175RK43"/>
<feature type="modified residue" description="4-aspartylphosphate" evidence="4">
    <location>
        <position position="54"/>
    </location>
</feature>
<sequence>MTNSVMIVEDELFVAMDLQDIIEDIGHHVDGPYMTVREALAAIDCRLPTCAILDVQLLDGEVYPAADRLKEASIPIIFHSGHADEKKLLARYPAAMVCAKPSSPVFLRAAIERLLQRG</sequence>
<evidence type="ECO:0000313" key="8">
    <source>
        <dbReference type="Proteomes" id="UP000078272"/>
    </source>
</evidence>
<dbReference type="EMBL" id="LDQA01000042">
    <property type="protein sequence ID" value="KTR04016.1"/>
    <property type="molecule type" value="Genomic_DNA"/>
</dbReference>
<dbReference type="Gene3D" id="3.40.50.2300">
    <property type="match status" value="1"/>
</dbReference>
<dbReference type="STRING" id="401562.NS365_16540"/>
<dbReference type="InterPro" id="IPR001789">
    <property type="entry name" value="Sig_transdc_resp-reg_receiver"/>
</dbReference>
<keyword evidence="2" id="KW-0805">Transcription regulation</keyword>
<evidence type="ECO:0000259" key="5">
    <source>
        <dbReference type="PROSITE" id="PS50110"/>
    </source>
</evidence>
<proteinExistence type="predicted"/>
<dbReference type="PANTHER" id="PTHR44591:SF3">
    <property type="entry name" value="RESPONSE REGULATORY DOMAIN-CONTAINING PROTEIN"/>
    <property type="match status" value="1"/>
</dbReference>